<dbReference type="RefSeq" id="WP_271215843.1">
    <property type="nucleotide sequence ID" value="NZ_BSEV01000001.1"/>
</dbReference>
<dbReference type="Proteomes" id="UP001143474">
    <property type="component" value="Unassembled WGS sequence"/>
</dbReference>
<sequence length="63" mass="7253">MARSSDGWPPDFNSANYRNRHAVECSINRIKRHRAVSTQCDKLAVHYEAVIHITAINDWLTCL</sequence>
<proteinExistence type="predicted"/>
<protein>
    <recommendedName>
        <fullName evidence="3">Transposase DDE domain-containing protein</fullName>
    </recommendedName>
</protein>
<gene>
    <name evidence="1" type="ORF">GCM10017600_06950</name>
</gene>
<reference evidence="1" key="1">
    <citation type="journal article" date="2014" name="Int. J. Syst. Evol. Microbiol.">
        <title>Complete genome sequence of Corynebacterium casei LMG S-19264T (=DSM 44701T), isolated from a smear-ripened cheese.</title>
        <authorList>
            <consortium name="US DOE Joint Genome Institute (JGI-PGF)"/>
            <person name="Walter F."/>
            <person name="Albersmeier A."/>
            <person name="Kalinowski J."/>
            <person name="Ruckert C."/>
        </authorList>
    </citation>
    <scope>NUCLEOTIDE SEQUENCE</scope>
    <source>
        <strain evidence="1">VKM Ac-2007</strain>
    </source>
</reference>
<comment type="caution">
    <text evidence="1">The sequence shown here is derived from an EMBL/GenBank/DDBJ whole genome shotgun (WGS) entry which is preliminary data.</text>
</comment>
<evidence type="ECO:0000313" key="2">
    <source>
        <dbReference type="Proteomes" id="UP001143474"/>
    </source>
</evidence>
<reference evidence="1" key="2">
    <citation type="submission" date="2023-01" db="EMBL/GenBank/DDBJ databases">
        <authorList>
            <person name="Sun Q."/>
            <person name="Evtushenko L."/>
        </authorList>
    </citation>
    <scope>NUCLEOTIDE SEQUENCE</scope>
    <source>
        <strain evidence="1">VKM Ac-2007</strain>
    </source>
</reference>
<evidence type="ECO:0008006" key="3">
    <source>
        <dbReference type="Google" id="ProtNLM"/>
    </source>
</evidence>
<keyword evidence="2" id="KW-1185">Reference proteome</keyword>
<evidence type="ECO:0000313" key="1">
    <source>
        <dbReference type="EMBL" id="GLK07290.1"/>
    </source>
</evidence>
<accession>A0A9W6HVV2</accession>
<organism evidence="1 2">
    <name type="scientific">Streptosporangium carneum</name>
    <dbReference type="NCBI Taxonomy" id="47481"/>
    <lineage>
        <taxon>Bacteria</taxon>
        <taxon>Bacillati</taxon>
        <taxon>Actinomycetota</taxon>
        <taxon>Actinomycetes</taxon>
        <taxon>Streptosporangiales</taxon>
        <taxon>Streptosporangiaceae</taxon>
        <taxon>Streptosporangium</taxon>
    </lineage>
</organism>
<name>A0A9W6HVV2_9ACTN</name>
<dbReference type="AlphaFoldDB" id="A0A9W6HVV2"/>
<dbReference type="EMBL" id="BSEV01000001">
    <property type="protein sequence ID" value="GLK07290.1"/>
    <property type="molecule type" value="Genomic_DNA"/>
</dbReference>